<feature type="transmembrane region" description="Helical" evidence="2">
    <location>
        <begin position="47"/>
        <end position="78"/>
    </location>
</feature>
<dbReference type="SUPFAM" id="SSF81324">
    <property type="entry name" value="Voltage-gated potassium channels"/>
    <property type="match status" value="1"/>
</dbReference>
<name>A0A916U444_9HYPH</name>
<feature type="transmembrane region" description="Helical" evidence="2">
    <location>
        <begin position="162"/>
        <end position="181"/>
    </location>
</feature>
<reference evidence="4" key="2">
    <citation type="submission" date="2020-09" db="EMBL/GenBank/DDBJ databases">
        <authorList>
            <person name="Sun Q."/>
            <person name="Zhou Y."/>
        </authorList>
    </citation>
    <scope>NUCLEOTIDE SEQUENCE</scope>
    <source>
        <strain evidence="4">CGMCC 1.12919</strain>
    </source>
</reference>
<feature type="transmembrane region" description="Helical" evidence="2">
    <location>
        <begin position="16"/>
        <end position="35"/>
    </location>
</feature>
<keyword evidence="2" id="KW-1133">Transmembrane helix</keyword>
<feature type="transmembrane region" description="Helical" evidence="2">
    <location>
        <begin position="120"/>
        <end position="142"/>
    </location>
</feature>
<accession>A0A916U444</accession>
<organism evidence="4 5">
    <name type="scientific">Chelatococcus reniformis</name>
    <dbReference type="NCBI Taxonomy" id="1494448"/>
    <lineage>
        <taxon>Bacteria</taxon>
        <taxon>Pseudomonadati</taxon>
        <taxon>Pseudomonadota</taxon>
        <taxon>Alphaproteobacteria</taxon>
        <taxon>Hyphomicrobiales</taxon>
        <taxon>Chelatococcaceae</taxon>
        <taxon>Chelatococcus</taxon>
    </lineage>
</organism>
<dbReference type="InterPro" id="IPR013099">
    <property type="entry name" value="K_chnl_dom"/>
</dbReference>
<evidence type="ECO:0000256" key="1">
    <source>
        <dbReference type="SAM" id="MobiDB-lite"/>
    </source>
</evidence>
<proteinExistence type="predicted"/>
<protein>
    <recommendedName>
        <fullName evidence="3">Potassium channel domain-containing protein</fullName>
    </recommendedName>
</protein>
<feature type="transmembrane region" description="Helical" evidence="2">
    <location>
        <begin position="193"/>
        <end position="215"/>
    </location>
</feature>
<dbReference type="AlphaFoldDB" id="A0A916U444"/>
<evidence type="ECO:0000256" key="2">
    <source>
        <dbReference type="SAM" id="Phobius"/>
    </source>
</evidence>
<keyword evidence="2" id="KW-0812">Transmembrane</keyword>
<comment type="caution">
    <text evidence="4">The sequence shown here is derived from an EMBL/GenBank/DDBJ whole genome shotgun (WGS) entry which is preliminary data.</text>
</comment>
<keyword evidence="5" id="KW-1185">Reference proteome</keyword>
<keyword evidence="2" id="KW-0472">Membrane</keyword>
<dbReference type="Proteomes" id="UP000637002">
    <property type="component" value="Unassembled WGS sequence"/>
</dbReference>
<evidence type="ECO:0000259" key="3">
    <source>
        <dbReference type="Pfam" id="PF07885"/>
    </source>
</evidence>
<dbReference type="EMBL" id="BMGG01000002">
    <property type="protein sequence ID" value="GGC56730.1"/>
    <property type="molecule type" value="Genomic_DNA"/>
</dbReference>
<gene>
    <name evidence="4" type="ORF">GCM10010994_14570</name>
</gene>
<dbReference type="RefSeq" id="WP_188608463.1">
    <property type="nucleotide sequence ID" value="NZ_BMGG01000002.1"/>
</dbReference>
<reference evidence="4" key="1">
    <citation type="journal article" date="2014" name="Int. J. Syst. Evol. Microbiol.">
        <title>Complete genome sequence of Corynebacterium casei LMG S-19264T (=DSM 44701T), isolated from a smear-ripened cheese.</title>
        <authorList>
            <consortium name="US DOE Joint Genome Institute (JGI-PGF)"/>
            <person name="Walter F."/>
            <person name="Albersmeier A."/>
            <person name="Kalinowski J."/>
            <person name="Ruckert C."/>
        </authorList>
    </citation>
    <scope>NUCLEOTIDE SEQUENCE</scope>
    <source>
        <strain evidence="4">CGMCC 1.12919</strain>
    </source>
</reference>
<feature type="domain" description="Potassium channel" evidence="3">
    <location>
        <begin position="161"/>
        <end position="213"/>
    </location>
</feature>
<dbReference type="Gene3D" id="1.10.287.70">
    <property type="match status" value="1"/>
</dbReference>
<evidence type="ECO:0000313" key="5">
    <source>
        <dbReference type="Proteomes" id="UP000637002"/>
    </source>
</evidence>
<dbReference type="Pfam" id="PF07885">
    <property type="entry name" value="Ion_trans_2"/>
    <property type="match status" value="1"/>
</dbReference>
<sequence>MSPLANPFAHWLRRNHAFAFLGASVVLILLSPFAVRRESVAMAEVALLAVAIITASMSLSLSGWRFLTIVAVATLWLLLRFLELSSLIGAAAPQLVFAILTGGIFIRLANDLLRARAADLTTLASALSGFLMLGIFWSQLYGLCVTLLGPKALHPDISHDDVGVLVYFSFSTLATIGYGDVLPLHPLARMMAVFEAVTGLFYNAVVIARLVSLYGREAISDPEASMGSARDSRPVPPRPARPIHAAADDDPI</sequence>
<feature type="region of interest" description="Disordered" evidence="1">
    <location>
        <begin position="222"/>
        <end position="252"/>
    </location>
</feature>
<feature type="transmembrane region" description="Helical" evidence="2">
    <location>
        <begin position="84"/>
        <end position="108"/>
    </location>
</feature>
<evidence type="ECO:0000313" key="4">
    <source>
        <dbReference type="EMBL" id="GGC56730.1"/>
    </source>
</evidence>